<dbReference type="RefSeq" id="WP_117926279.1">
    <property type="nucleotide sequence ID" value="NZ_CAXTCG010000024.1"/>
</dbReference>
<dbReference type="AlphaFoldDB" id="A0AAP2WS50"/>
<proteinExistence type="predicted"/>
<dbReference type="Proteomes" id="UP001199363">
    <property type="component" value="Unassembled WGS sequence"/>
</dbReference>
<protein>
    <submittedName>
        <fullName evidence="1">Uncharacterized protein</fullName>
    </submittedName>
</protein>
<comment type="caution">
    <text evidence="1">The sequence shown here is derived from an EMBL/GenBank/DDBJ whole genome shotgun (WGS) entry which is preliminary data.</text>
</comment>
<evidence type="ECO:0000313" key="2">
    <source>
        <dbReference type="Proteomes" id="UP001199363"/>
    </source>
</evidence>
<name>A0AAP2WS50_PHOVU</name>
<dbReference type="EMBL" id="JAJCQG010000121">
    <property type="protein sequence ID" value="MCB7283572.1"/>
    <property type="molecule type" value="Genomic_DNA"/>
</dbReference>
<organism evidence="1 2">
    <name type="scientific">Phocaeicola vulgatus</name>
    <name type="common">Bacteroides vulgatus</name>
    <dbReference type="NCBI Taxonomy" id="821"/>
    <lineage>
        <taxon>Bacteria</taxon>
        <taxon>Pseudomonadati</taxon>
        <taxon>Bacteroidota</taxon>
        <taxon>Bacteroidia</taxon>
        <taxon>Bacteroidales</taxon>
        <taxon>Bacteroidaceae</taxon>
        <taxon>Phocaeicola</taxon>
    </lineage>
</organism>
<evidence type="ECO:0000313" key="1">
    <source>
        <dbReference type="EMBL" id="MCB7283572.1"/>
    </source>
</evidence>
<gene>
    <name evidence="1" type="ORF">LI282_21415</name>
</gene>
<reference evidence="1" key="1">
    <citation type="submission" date="2021-10" db="EMBL/GenBank/DDBJ databases">
        <title>Collection of gut derived symbiotic bacterial strains cultured from healthy donors.</title>
        <authorList>
            <person name="Lin H."/>
            <person name="Littmann E."/>
            <person name="Kohout C."/>
            <person name="Pamer E.G."/>
        </authorList>
    </citation>
    <scope>NUCLEOTIDE SEQUENCE</scope>
    <source>
        <strain evidence="1">DFI.1.167</strain>
    </source>
</reference>
<sequence length="99" mass="11150">MSLLNTDQISSALPVTPYKNKSTITLYLISDDTQGEANQFFNSLDDIKNAFKINYSEVNFGLPIFCKGYYTKDNSVFTLTTSSGRRTAIRTAQAEEKNY</sequence>
<accession>A0AAP2WS50</accession>